<accession>A0ABT6VJ92</accession>
<gene>
    <name evidence="1" type="ORF">QLQ84_09620</name>
</gene>
<comment type="caution">
    <text evidence="1">The sequence shown here is derived from an EMBL/GenBank/DDBJ whole genome shotgun (WGS) entry which is preliminary data.</text>
</comment>
<name>A0ABT6VJ92_9GAMM</name>
<proteinExistence type="predicted"/>
<dbReference type="EMBL" id="JASCQO010000035">
    <property type="protein sequence ID" value="MDI5934046.1"/>
    <property type="molecule type" value="Genomic_DNA"/>
</dbReference>
<dbReference type="Proteomes" id="UP001244242">
    <property type="component" value="Unassembled WGS sequence"/>
</dbReference>
<evidence type="ECO:0000313" key="1">
    <source>
        <dbReference type="EMBL" id="MDI5934046.1"/>
    </source>
</evidence>
<organism evidence="1 2">
    <name type="scientific">Halomonas kalidii</name>
    <dbReference type="NCBI Taxonomy" id="3043293"/>
    <lineage>
        <taxon>Bacteria</taxon>
        <taxon>Pseudomonadati</taxon>
        <taxon>Pseudomonadota</taxon>
        <taxon>Gammaproteobacteria</taxon>
        <taxon>Oceanospirillales</taxon>
        <taxon>Halomonadaceae</taxon>
        <taxon>Halomonas</taxon>
    </lineage>
</organism>
<evidence type="ECO:0000313" key="2">
    <source>
        <dbReference type="Proteomes" id="UP001244242"/>
    </source>
</evidence>
<keyword evidence="2" id="KW-1185">Reference proteome</keyword>
<dbReference type="RefSeq" id="WP_282721528.1">
    <property type="nucleotide sequence ID" value="NZ_JASCQO010000035.1"/>
</dbReference>
<protein>
    <submittedName>
        <fullName evidence="1">Uncharacterized protein</fullName>
    </submittedName>
</protein>
<reference evidence="1 2" key="1">
    <citation type="submission" date="2023-04" db="EMBL/GenBank/DDBJ databases">
        <title>Halomonas strains isolated from rhizosphere soil.</title>
        <authorList>
            <person name="Xu L."/>
            <person name="Sun J.-Q."/>
        </authorList>
    </citation>
    <scope>NUCLEOTIDE SEQUENCE [LARGE SCALE GENOMIC DNA]</scope>
    <source>
        <strain evidence="1 2">LN1S58</strain>
    </source>
</reference>
<sequence length="63" mass="6994">MCELLAMSCHHPAGTRSSWLWLPASWQIATLGGVPPMPIFTVSKVSQSHWVISPRFWSAKALC</sequence>